<gene>
    <name evidence="3" type="ORF">SAMN04488561_4937</name>
</gene>
<proteinExistence type="predicted"/>
<dbReference type="Pfam" id="PF00107">
    <property type="entry name" value="ADH_zinc_N"/>
    <property type="match status" value="1"/>
</dbReference>
<dbReference type="InterPro" id="IPR011032">
    <property type="entry name" value="GroES-like_sf"/>
</dbReference>
<dbReference type="PANTHER" id="PTHR44154:SF1">
    <property type="entry name" value="QUINONE OXIDOREDUCTASE"/>
    <property type="match status" value="1"/>
</dbReference>
<dbReference type="Proteomes" id="UP000181980">
    <property type="component" value="Unassembled WGS sequence"/>
</dbReference>
<dbReference type="RefSeq" id="WP_069109221.1">
    <property type="nucleotide sequence ID" value="NZ_FNUC01000004.1"/>
</dbReference>
<dbReference type="Gene3D" id="3.90.180.10">
    <property type="entry name" value="Medium-chain alcohol dehydrogenases, catalytic domain"/>
    <property type="match status" value="1"/>
</dbReference>
<dbReference type="InterPro" id="IPR020843">
    <property type="entry name" value="ER"/>
</dbReference>
<accession>A0A1H5PQI6</accession>
<dbReference type="SMART" id="SM00829">
    <property type="entry name" value="PKS_ER"/>
    <property type="match status" value="1"/>
</dbReference>
<dbReference type="EMBL" id="FNUC01000004">
    <property type="protein sequence ID" value="SEF15371.1"/>
    <property type="molecule type" value="Genomic_DNA"/>
</dbReference>
<keyword evidence="1" id="KW-0521">NADP</keyword>
<evidence type="ECO:0000313" key="4">
    <source>
        <dbReference type="Proteomes" id="UP000181980"/>
    </source>
</evidence>
<sequence length="349" mass="36800">MRAVVLDRYGGPEVLAVRDVAEPEPGPHQVVVRMAASGLNRLDVFVRQGLTGPGVRQPRALPHVMGAEGAGTVVAVGPAARTDLAPGDEVMVFSGLSCGSCRFCRRGETSRCPRYAILGEDVWGVQRELVALDPASLLRVPSGMTLTEAAAVPTTFTTAWTMLMTTGRLRMGERLLVVGASGGVSTAAMQLAAQAGAEVWAATRSPDKARYLGGLPYVHEVVDSSAPGWSAQVRERTGGEGVDMVADAVGAPTWPDAIRSLATGGRLVICGATGGDRPEISIRELYQAHRQILGAPFGGWNDFVDVVGLMGRTGIRPLVHATVPMERTGDGHLIIERDEHIGKVVVDLT</sequence>
<dbReference type="SUPFAM" id="SSF50129">
    <property type="entry name" value="GroES-like"/>
    <property type="match status" value="1"/>
</dbReference>
<protein>
    <submittedName>
        <fullName evidence="3">NADPH:quinone reductase</fullName>
    </submittedName>
</protein>
<evidence type="ECO:0000259" key="2">
    <source>
        <dbReference type="SMART" id="SM00829"/>
    </source>
</evidence>
<reference evidence="4" key="1">
    <citation type="submission" date="2016-10" db="EMBL/GenBank/DDBJ databases">
        <authorList>
            <person name="Varghese N."/>
            <person name="Submissions S."/>
        </authorList>
    </citation>
    <scope>NUCLEOTIDE SEQUENCE [LARGE SCALE GENOMIC DNA]</scope>
    <source>
        <strain evidence="4">DSM 45237</strain>
    </source>
</reference>
<evidence type="ECO:0000256" key="1">
    <source>
        <dbReference type="ARBA" id="ARBA00022857"/>
    </source>
</evidence>
<evidence type="ECO:0000313" key="3">
    <source>
        <dbReference type="EMBL" id="SEF15371.1"/>
    </source>
</evidence>
<dbReference type="InterPro" id="IPR036291">
    <property type="entry name" value="NAD(P)-bd_dom_sf"/>
</dbReference>
<dbReference type="InterPro" id="IPR013154">
    <property type="entry name" value="ADH-like_N"/>
</dbReference>
<dbReference type="PANTHER" id="PTHR44154">
    <property type="entry name" value="QUINONE OXIDOREDUCTASE"/>
    <property type="match status" value="1"/>
</dbReference>
<feature type="domain" description="Enoyl reductase (ER)" evidence="2">
    <location>
        <begin position="10"/>
        <end position="346"/>
    </location>
</feature>
<dbReference type="GO" id="GO:0016491">
    <property type="term" value="F:oxidoreductase activity"/>
    <property type="evidence" value="ECO:0007669"/>
    <property type="project" value="InterPro"/>
</dbReference>
<name>A0A1H5PQI6_9ACTN</name>
<dbReference type="InterPro" id="IPR051603">
    <property type="entry name" value="Zinc-ADH_QOR/CCCR"/>
</dbReference>
<dbReference type="SUPFAM" id="SSF51735">
    <property type="entry name" value="NAD(P)-binding Rossmann-fold domains"/>
    <property type="match status" value="1"/>
</dbReference>
<dbReference type="Pfam" id="PF08240">
    <property type="entry name" value="ADH_N"/>
    <property type="match status" value="1"/>
</dbReference>
<keyword evidence="4" id="KW-1185">Reference proteome</keyword>
<dbReference type="OrthoDB" id="3175656at2"/>
<organism evidence="3 4">
    <name type="scientific">Jiangella alba</name>
    <dbReference type="NCBI Taxonomy" id="561176"/>
    <lineage>
        <taxon>Bacteria</taxon>
        <taxon>Bacillati</taxon>
        <taxon>Actinomycetota</taxon>
        <taxon>Actinomycetes</taxon>
        <taxon>Jiangellales</taxon>
        <taxon>Jiangellaceae</taxon>
        <taxon>Jiangella</taxon>
    </lineage>
</organism>
<dbReference type="STRING" id="561176.SAMN04488561_4937"/>
<dbReference type="AlphaFoldDB" id="A0A1H5PQI6"/>
<dbReference type="InterPro" id="IPR013149">
    <property type="entry name" value="ADH-like_C"/>
</dbReference>